<reference evidence="2 3" key="1">
    <citation type="journal article" date="2017" name="Int. J. Parasitol.">
        <title>The genome of the protozoan parasite Cystoisospora suis and a reverse vaccinology approach to identify vaccine candidates.</title>
        <authorList>
            <person name="Palmieri N."/>
            <person name="Shrestha A."/>
            <person name="Ruttkowski B."/>
            <person name="Beck T."/>
            <person name="Vogl C."/>
            <person name="Tomley F."/>
            <person name="Blake D.P."/>
            <person name="Joachim A."/>
        </authorList>
    </citation>
    <scope>NUCLEOTIDE SEQUENCE [LARGE SCALE GENOMIC DNA]</scope>
    <source>
        <strain evidence="2 3">Wien I</strain>
    </source>
</reference>
<organism evidence="2 3">
    <name type="scientific">Cystoisospora suis</name>
    <dbReference type="NCBI Taxonomy" id="483139"/>
    <lineage>
        <taxon>Eukaryota</taxon>
        <taxon>Sar</taxon>
        <taxon>Alveolata</taxon>
        <taxon>Apicomplexa</taxon>
        <taxon>Conoidasida</taxon>
        <taxon>Coccidia</taxon>
        <taxon>Eucoccidiorida</taxon>
        <taxon>Eimeriorina</taxon>
        <taxon>Sarcocystidae</taxon>
        <taxon>Cystoisospora</taxon>
    </lineage>
</organism>
<feature type="compositionally biased region" description="Basic and acidic residues" evidence="1">
    <location>
        <begin position="229"/>
        <end position="261"/>
    </location>
</feature>
<dbReference type="GeneID" id="94427960"/>
<feature type="region of interest" description="Disordered" evidence="1">
    <location>
        <begin position="49"/>
        <end position="150"/>
    </location>
</feature>
<dbReference type="RefSeq" id="XP_067923279.1">
    <property type="nucleotide sequence ID" value="XM_068064749.1"/>
</dbReference>
<dbReference type="OrthoDB" id="332814at2759"/>
<evidence type="ECO:0000313" key="2">
    <source>
        <dbReference type="EMBL" id="PHJ21597.1"/>
    </source>
</evidence>
<gene>
    <name evidence="2" type="ORF">CSUI_004561</name>
</gene>
<feature type="compositionally biased region" description="Basic and acidic residues" evidence="1">
    <location>
        <begin position="108"/>
        <end position="118"/>
    </location>
</feature>
<dbReference type="Proteomes" id="UP000221165">
    <property type="component" value="Unassembled WGS sequence"/>
</dbReference>
<keyword evidence="3" id="KW-1185">Reference proteome</keyword>
<feature type="region of interest" description="Disordered" evidence="1">
    <location>
        <begin position="338"/>
        <end position="368"/>
    </location>
</feature>
<comment type="caution">
    <text evidence="2">The sequence shown here is derived from an EMBL/GenBank/DDBJ whole genome shotgun (WGS) entry which is preliminary data.</text>
</comment>
<feature type="compositionally biased region" description="Low complexity" evidence="1">
    <location>
        <begin position="52"/>
        <end position="106"/>
    </location>
</feature>
<dbReference type="VEuPathDB" id="ToxoDB:CSUI_004561"/>
<proteinExistence type="predicted"/>
<dbReference type="AlphaFoldDB" id="A0A2C6KWW1"/>
<feature type="region of interest" description="Disordered" evidence="1">
    <location>
        <begin position="169"/>
        <end position="261"/>
    </location>
</feature>
<feature type="compositionally biased region" description="Basic and acidic residues" evidence="1">
    <location>
        <begin position="177"/>
        <end position="194"/>
    </location>
</feature>
<evidence type="ECO:0000313" key="3">
    <source>
        <dbReference type="Proteomes" id="UP000221165"/>
    </source>
</evidence>
<evidence type="ECO:0000256" key="1">
    <source>
        <dbReference type="SAM" id="MobiDB-lite"/>
    </source>
</evidence>
<accession>A0A2C6KWW1</accession>
<sequence>MEGGEDCCAASGILPVCRMGDQVLVLLYNATGGRKSRYLIDFGGRKERLIHPSNPTSPSLSSPQEHPSSSSCLSTTLQQQQEPPLPLAPSATPSSLLSPPSQASPSGGDRKGKKEKEQTAVTASPKASETERKSRQKKTTRGGDGWEDDECCAARELWEETGSCWGLATSTVLTSFPRKDGEETRQRTESRGEEDVSQVVERAGQSKSILEIGPNEQPRSEDGLSSLLHGEKEQRQHNGDVTRPRREPADKVCKDQEVDRLPDSSLDPLRQAFLQLLRRLPVLASFEHTKYRCLVKEFPFFLPLSFLNLRGEEGPTGLSRNRRFVWVNIDALISASKMVGAPSTTSRKEEQDGQSSNSSQVPQLERIP</sequence>
<feature type="compositionally biased region" description="Polar residues" evidence="1">
    <location>
        <begin position="353"/>
        <end position="362"/>
    </location>
</feature>
<protein>
    <submittedName>
        <fullName evidence="2">Uncharacterized protein</fullName>
    </submittedName>
</protein>
<dbReference type="EMBL" id="MIGC01002146">
    <property type="protein sequence ID" value="PHJ21597.1"/>
    <property type="molecule type" value="Genomic_DNA"/>
</dbReference>
<name>A0A2C6KWW1_9APIC</name>